<dbReference type="InterPro" id="IPR016181">
    <property type="entry name" value="Acyl_CoA_acyltransferase"/>
</dbReference>
<dbReference type="SUPFAM" id="SSF55729">
    <property type="entry name" value="Acyl-CoA N-acyltransferases (Nat)"/>
    <property type="match status" value="1"/>
</dbReference>
<dbReference type="EMBL" id="MU620969">
    <property type="protein sequence ID" value="KAI8575810.1"/>
    <property type="molecule type" value="Genomic_DNA"/>
</dbReference>
<name>A0AAD5E3S5_UMBRA</name>
<organism evidence="3 4">
    <name type="scientific">Umbelopsis ramanniana AG</name>
    <dbReference type="NCBI Taxonomy" id="1314678"/>
    <lineage>
        <taxon>Eukaryota</taxon>
        <taxon>Fungi</taxon>
        <taxon>Fungi incertae sedis</taxon>
        <taxon>Mucoromycota</taxon>
        <taxon>Mucoromycotina</taxon>
        <taxon>Umbelopsidomycetes</taxon>
        <taxon>Umbelopsidales</taxon>
        <taxon>Umbelopsidaceae</taxon>
        <taxon>Umbelopsis</taxon>
    </lineage>
</organism>
<reference evidence="3" key="2">
    <citation type="journal article" date="2022" name="Proc. Natl. Acad. Sci. U.S.A.">
        <title>Diploid-dominant life cycles characterize the early evolution of Fungi.</title>
        <authorList>
            <person name="Amses K.R."/>
            <person name="Simmons D.R."/>
            <person name="Longcore J.E."/>
            <person name="Mondo S.J."/>
            <person name="Seto K."/>
            <person name="Jeronimo G.H."/>
            <person name="Bonds A.E."/>
            <person name="Quandt C.A."/>
            <person name="Davis W.J."/>
            <person name="Chang Y."/>
            <person name="Federici B.A."/>
            <person name="Kuo A."/>
            <person name="LaButti K."/>
            <person name="Pangilinan J."/>
            <person name="Andreopoulos W."/>
            <person name="Tritt A."/>
            <person name="Riley R."/>
            <person name="Hundley H."/>
            <person name="Johnson J."/>
            <person name="Lipzen A."/>
            <person name="Barry K."/>
            <person name="Lang B.F."/>
            <person name="Cuomo C.A."/>
            <person name="Buchler N.E."/>
            <person name="Grigoriev I.V."/>
            <person name="Spatafora J.W."/>
            <person name="Stajich J.E."/>
            <person name="James T.Y."/>
        </authorList>
    </citation>
    <scope>NUCLEOTIDE SEQUENCE</scope>
    <source>
        <strain evidence="3">AG</strain>
    </source>
</reference>
<dbReference type="GO" id="GO:0000785">
    <property type="term" value="C:chromatin"/>
    <property type="evidence" value="ECO:0007669"/>
    <property type="project" value="TreeGrafter"/>
</dbReference>
<proteinExistence type="predicted"/>
<dbReference type="Gene3D" id="3.40.630.30">
    <property type="match status" value="1"/>
</dbReference>
<feature type="compositionally biased region" description="Basic and acidic residues" evidence="1">
    <location>
        <begin position="15"/>
        <end position="27"/>
    </location>
</feature>
<dbReference type="GeneID" id="75917431"/>
<evidence type="ECO:0000256" key="1">
    <source>
        <dbReference type="SAM" id="MobiDB-lite"/>
    </source>
</evidence>
<dbReference type="AlphaFoldDB" id="A0AAD5E3S5"/>
<comment type="caution">
    <text evidence="3">The sequence shown here is derived from an EMBL/GenBank/DDBJ whole genome shotgun (WGS) entry which is preliminary data.</text>
</comment>
<feature type="region of interest" description="Disordered" evidence="1">
    <location>
        <begin position="1"/>
        <end position="28"/>
    </location>
</feature>
<dbReference type="GO" id="GO:0005634">
    <property type="term" value="C:nucleus"/>
    <property type="evidence" value="ECO:0007669"/>
    <property type="project" value="TreeGrafter"/>
</dbReference>
<dbReference type="RefSeq" id="XP_051440814.1">
    <property type="nucleotide sequence ID" value="XM_051592088.1"/>
</dbReference>
<accession>A0AAD5E3S5</accession>
<keyword evidence="4" id="KW-1185">Reference proteome</keyword>
<dbReference type="PANTHER" id="PTHR45884:SF2">
    <property type="entry name" value="N-ACETYLTRANSFERASE ECO"/>
    <property type="match status" value="1"/>
</dbReference>
<dbReference type="PANTHER" id="PTHR45884">
    <property type="entry name" value="N-ACETYLTRANSFERASE ECO"/>
    <property type="match status" value="1"/>
</dbReference>
<dbReference type="GO" id="GO:0061733">
    <property type="term" value="F:protein-lysine-acetyltransferase activity"/>
    <property type="evidence" value="ECO:0007669"/>
    <property type="project" value="TreeGrafter"/>
</dbReference>
<reference evidence="3" key="1">
    <citation type="submission" date="2021-06" db="EMBL/GenBank/DDBJ databases">
        <authorList>
            <consortium name="DOE Joint Genome Institute"/>
            <person name="Mondo S.J."/>
            <person name="Amses K.R."/>
            <person name="Simmons D.R."/>
            <person name="Longcore J.E."/>
            <person name="Seto K."/>
            <person name="Alves G.H."/>
            <person name="Bonds A.E."/>
            <person name="Quandt C.A."/>
            <person name="Davis W.J."/>
            <person name="Chang Y."/>
            <person name="Letcher P.M."/>
            <person name="Powell M.J."/>
            <person name="Kuo A."/>
            <person name="Labutti K."/>
            <person name="Pangilinan J."/>
            <person name="Andreopoulos W."/>
            <person name="Tritt A."/>
            <person name="Riley R."/>
            <person name="Hundley H."/>
            <person name="Johnson J."/>
            <person name="Lipzen A."/>
            <person name="Barry K."/>
            <person name="Berbee M.L."/>
            <person name="Buchler N.E."/>
            <person name="Grigoriev I.V."/>
            <person name="Spatafora J.W."/>
            <person name="Stajich J.E."/>
            <person name="James T.Y."/>
        </authorList>
    </citation>
    <scope>NUCLEOTIDE SEQUENCE</scope>
    <source>
        <strain evidence="3">AG</strain>
    </source>
</reference>
<dbReference type="GO" id="GO:0007064">
    <property type="term" value="P:mitotic sister chromatid cohesion"/>
    <property type="evidence" value="ECO:0007669"/>
    <property type="project" value="TreeGrafter"/>
</dbReference>
<feature type="domain" description="N-acetyltransferase ESCO acetyl-transferase" evidence="2">
    <location>
        <begin position="169"/>
        <end position="237"/>
    </location>
</feature>
<evidence type="ECO:0000313" key="3">
    <source>
        <dbReference type="EMBL" id="KAI8575810.1"/>
    </source>
</evidence>
<dbReference type="CDD" id="cd04301">
    <property type="entry name" value="NAT_SF"/>
    <property type="match status" value="1"/>
</dbReference>
<protein>
    <recommendedName>
        <fullName evidence="2">N-acetyltransferase ESCO acetyl-transferase domain-containing protein</fullName>
    </recommendedName>
</protein>
<dbReference type="InterPro" id="IPR028009">
    <property type="entry name" value="ESCO_Acetyltransf_dom"/>
</dbReference>
<evidence type="ECO:0000313" key="4">
    <source>
        <dbReference type="Proteomes" id="UP001206595"/>
    </source>
</evidence>
<dbReference type="Pfam" id="PF13880">
    <property type="entry name" value="Acetyltransf_13"/>
    <property type="match status" value="1"/>
</dbReference>
<dbReference type="Proteomes" id="UP001206595">
    <property type="component" value="Unassembled WGS sequence"/>
</dbReference>
<sequence length="248" mass="27461">MGDTRNQKARSQRAFKSEQQKLRHSPYEKAACGQGVDVQRVASRPENGNGQQSYAMTFTKATYLKYTGYKGERVVQEFDFASRIVMVGSGSSKHELRKLGQILNLVNTELSSPAITAEHLMYCKSFLYIGDKKQVLGCLVAEPIEFAFEVAPSRSKPNTSAVFCSPEKVPALCGISRIWVHPCHRGKGIATRLLNSACKHFIYGHSLDPSSIAFSQPTGDGKNLAIHYTQTSKFLIYPDDAVKISHVL</sequence>
<gene>
    <name evidence="3" type="ORF">K450DRAFT_260009</name>
</gene>
<evidence type="ECO:0000259" key="2">
    <source>
        <dbReference type="Pfam" id="PF13880"/>
    </source>
</evidence>